<gene>
    <name evidence="1" type="ORF">METZ01_LOCUS82526</name>
</gene>
<sequence>MSRNFFDFEEIINMSKFLFFDNNLIVITMKK</sequence>
<evidence type="ECO:0000313" key="1">
    <source>
        <dbReference type="EMBL" id="SVA29672.1"/>
    </source>
</evidence>
<organism evidence="1">
    <name type="scientific">marine metagenome</name>
    <dbReference type="NCBI Taxonomy" id="408172"/>
    <lineage>
        <taxon>unclassified sequences</taxon>
        <taxon>metagenomes</taxon>
        <taxon>ecological metagenomes</taxon>
    </lineage>
</organism>
<accession>A0A381UND9</accession>
<dbReference type="AlphaFoldDB" id="A0A381UND9"/>
<name>A0A381UND9_9ZZZZ</name>
<protein>
    <submittedName>
        <fullName evidence="1">Uncharacterized protein</fullName>
    </submittedName>
</protein>
<reference evidence="1" key="1">
    <citation type="submission" date="2018-05" db="EMBL/GenBank/DDBJ databases">
        <authorList>
            <person name="Lanie J.A."/>
            <person name="Ng W.-L."/>
            <person name="Kazmierczak K.M."/>
            <person name="Andrzejewski T.M."/>
            <person name="Davidsen T.M."/>
            <person name="Wayne K.J."/>
            <person name="Tettelin H."/>
            <person name="Glass J.I."/>
            <person name="Rusch D."/>
            <person name="Podicherti R."/>
            <person name="Tsui H.-C.T."/>
            <person name="Winkler M.E."/>
        </authorList>
    </citation>
    <scope>NUCLEOTIDE SEQUENCE</scope>
</reference>
<proteinExistence type="predicted"/>
<dbReference type="EMBL" id="UINC01006794">
    <property type="protein sequence ID" value="SVA29672.1"/>
    <property type="molecule type" value="Genomic_DNA"/>
</dbReference>